<gene>
    <name evidence="4" type="ORF">OCV47_00355</name>
</gene>
<evidence type="ECO:0000256" key="1">
    <source>
        <dbReference type="ARBA" id="ARBA00022737"/>
    </source>
</evidence>
<evidence type="ECO:0000259" key="3">
    <source>
        <dbReference type="Pfam" id="PF21277"/>
    </source>
</evidence>
<feature type="signal peptide" evidence="2">
    <location>
        <begin position="1"/>
        <end position="27"/>
    </location>
</feature>
<dbReference type="EMBL" id="JAOQKE010000001">
    <property type="protein sequence ID" value="MCU6723819.1"/>
    <property type="molecule type" value="Genomic_DNA"/>
</dbReference>
<keyword evidence="5" id="KW-1185">Reference proteome</keyword>
<organism evidence="4 5">
    <name type="scientific">Muricoprocola aceti</name>
    <dbReference type="NCBI Taxonomy" id="2981772"/>
    <lineage>
        <taxon>Bacteria</taxon>
        <taxon>Bacillati</taxon>
        <taxon>Bacillota</taxon>
        <taxon>Clostridia</taxon>
        <taxon>Lachnospirales</taxon>
        <taxon>Lachnospiraceae</taxon>
        <taxon>Muricoprocola</taxon>
    </lineage>
</organism>
<keyword evidence="1" id="KW-0677">Repeat</keyword>
<dbReference type="Gene3D" id="2.10.270.10">
    <property type="entry name" value="Cholin Binding"/>
    <property type="match status" value="3"/>
</dbReference>
<dbReference type="Pfam" id="PF19127">
    <property type="entry name" value="Choline_bind_3"/>
    <property type="match status" value="1"/>
</dbReference>
<dbReference type="Proteomes" id="UP001652338">
    <property type="component" value="Unassembled WGS sequence"/>
</dbReference>
<dbReference type="Pfam" id="PF01473">
    <property type="entry name" value="Choline_bind_1"/>
    <property type="match status" value="4"/>
</dbReference>
<dbReference type="InterPro" id="IPR018337">
    <property type="entry name" value="Cell_wall/Cho-bd_repeat"/>
</dbReference>
<name>A0ABT2SH48_9FIRM</name>
<protein>
    <recommendedName>
        <fullName evidence="3">Type VI secretion system spike protein VgrG3-like C-terminal domain-containing protein</fullName>
    </recommendedName>
</protein>
<feature type="chain" id="PRO_5045170529" description="Type VI secretion system spike protein VgrG3-like C-terminal domain-containing protein" evidence="2">
    <location>
        <begin position="28"/>
        <end position="415"/>
    </location>
</feature>
<dbReference type="SUPFAM" id="SSF69360">
    <property type="entry name" value="Cell wall binding repeat"/>
    <property type="match status" value="1"/>
</dbReference>
<dbReference type="InterPro" id="IPR049073">
    <property type="entry name" value="T6SS_VgrG3-like_C"/>
</dbReference>
<proteinExistence type="predicted"/>
<dbReference type="RefSeq" id="WP_262652986.1">
    <property type="nucleotide sequence ID" value="NZ_JAOQKE010000001.1"/>
</dbReference>
<dbReference type="Pfam" id="PF21277">
    <property type="entry name" value="T6SS_VgrG3-like_C"/>
    <property type="match status" value="1"/>
</dbReference>
<evidence type="ECO:0000313" key="5">
    <source>
        <dbReference type="Proteomes" id="UP001652338"/>
    </source>
</evidence>
<accession>A0ABT2SH48</accession>
<feature type="domain" description="Type VI secretion system spike protein VgrG3-like C-terminal" evidence="3">
    <location>
        <begin position="246"/>
        <end position="397"/>
    </location>
</feature>
<evidence type="ECO:0000256" key="2">
    <source>
        <dbReference type="SAM" id="SignalP"/>
    </source>
</evidence>
<comment type="caution">
    <text evidence="4">The sequence shown here is derived from an EMBL/GenBank/DDBJ whole genome shotgun (WGS) entry which is preliminary data.</text>
</comment>
<keyword evidence="2" id="KW-0732">Signal</keyword>
<reference evidence="4 5" key="1">
    <citation type="journal article" date="2021" name="ISME Commun">
        <title>Automated analysis of genomic sequences facilitates high-throughput and comprehensive description of bacteria.</title>
        <authorList>
            <person name="Hitch T.C.A."/>
        </authorList>
    </citation>
    <scope>NUCLEOTIDE SEQUENCE [LARGE SCALE GENOMIC DNA]</scope>
    <source>
        <strain evidence="4 5">Sanger_29</strain>
    </source>
</reference>
<sequence length="415" mass="47372">MKKRKTGIWLTLLLMLAVLCIPVQASAAKTGFKTSKSGVIRYYGSNGKLVKNKWFKVGKKRYYAKANGRVATGVTRIKGKYYYFDKKGVNKTGWVTVKNKRYYFISGKRYAATGLFTFKNKRTYCFNEKGVMQTGWVTLNGNDYYFNNYMMTGWMTANYKTYYLIKTKPMKGQKATGVFSIGGNLYYFDPDTGELLRNTTVEYRDRTYTVNSSGVCTVIPESGAPTGEMLFFLKFESGSAAYNQTGGDGGKACGAYQFDYRYALLPFVKYAYETNPLVCKEFEPYAKYKSGAKLYNNTDFFKAWHQVYKRNSRTFSEMQDTFARINYYDNVERKLQSAGIDVASRSEAVKGAIFSYSIQHGQTSAVNAVKAIKPKSTTSDAKFLKKLYNYRKKSFPLYASRYTQEYKAALAELNQ</sequence>
<evidence type="ECO:0000313" key="4">
    <source>
        <dbReference type="EMBL" id="MCU6723819.1"/>
    </source>
</evidence>